<comment type="caution">
    <text evidence="2">The sequence shown here is derived from an EMBL/GenBank/DDBJ whole genome shotgun (WGS) entry which is preliminary data.</text>
</comment>
<dbReference type="EMBL" id="JAHWLI010000096">
    <property type="protein sequence ID" value="MBW3118683.1"/>
    <property type="molecule type" value="Genomic_DNA"/>
</dbReference>
<reference evidence="2" key="1">
    <citation type="submission" date="2021-07" db="EMBL/GenBank/DDBJ databases">
        <authorList>
            <person name="Stanton E."/>
        </authorList>
    </citation>
    <scope>NUCLEOTIDE SEQUENCE</scope>
    <source>
        <strain evidence="2">2021EL-01139</strain>
    </source>
</reference>
<evidence type="ECO:0000256" key="1">
    <source>
        <dbReference type="SAM" id="MobiDB-lite"/>
    </source>
</evidence>
<dbReference type="Proteomes" id="UP001155882">
    <property type="component" value="Unassembled WGS sequence"/>
</dbReference>
<evidence type="ECO:0000313" key="3">
    <source>
        <dbReference type="Proteomes" id="UP001155882"/>
    </source>
</evidence>
<gene>
    <name evidence="2" type="ORF">KYI77_19775</name>
</gene>
<organism evidence="2 3">
    <name type="scientific">Providencia rettgeri</name>
    <dbReference type="NCBI Taxonomy" id="587"/>
    <lineage>
        <taxon>Bacteria</taxon>
        <taxon>Pseudomonadati</taxon>
        <taxon>Pseudomonadota</taxon>
        <taxon>Gammaproteobacteria</taxon>
        <taxon>Enterobacterales</taxon>
        <taxon>Morganellaceae</taxon>
        <taxon>Providencia</taxon>
    </lineage>
</organism>
<feature type="region of interest" description="Disordered" evidence="1">
    <location>
        <begin position="58"/>
        <end position="78"/>
    </location>
</feature>
<evidence type="ECO:0000313" key="2">
    <source>
        <dbReference type="EMBL" id="MBW3118683.1"/>
    </source>
</evidence>
<dbReference type="RefSeq" id="WP_219197779.1">
    <property type="nucleotide sequence ID" value="NZ_JAHWLI010000096.1"/>
</dbReference>
<protein>
    <submittedName>
        <fullName evidence="2">Uncharacterized protein</fullName>
    </submittedName>
</protein>
<accession>A0AAE2ZIC2</accession>
<name>A0AAE2ZIC2_PRORE</name>
<sequence length="78" mass="8327">MKTLKGAAVDLSSRLSPFSTFGEPVNAPQTGARTEVYGEPAPTVCKWGQSGVRLKPGSMPALSRCPETQKKRIHKISG</sequence>
<proteinExistence type="predicted"/>
<dbReference type="AlphaFoldDB" id="A0AAE2ZIC2"/>